<dbReference type="KEGG" id="dci:103508480"/>
<dbReference type="Proteomes" id="UP000079169">
    <property type="component" value="Unplaced"/>
</dbReference>
<organism evidence="3 4">
    <name type="scientific">Diaphorina citri</name>
    <name type="common">Asian citrus psyllid</name>
    <dbReference type="NCBI Taxonomy" id="121845"/>
    <lineage>
        <taxon>Eukaryota</taxon>
        <taxon>Metazoa</taxon>
        <taxon>Ecdysozoa</taxon>
        <taxon>Arthropoda</taxon>
        <taxon>Hexapoda</taxon>
        <taxon>Insecta</taxon>
        <taxon>Pterygota</taxon>
        <taxon>Neoptera</taxon>
        <taxon>Paraneoptera</taxon>
        <taxon>Hemiptera</taxon>
        <taxon>Sternorrhyncha</taxon>
        <taxon>Psylloidea</taxon>
        <taxon>Psyllidae</taxon>
        <taxon>Diaphorininae</taxon>
        <taxon>Diaphorina</taxon>
    </lineage>
</organism>
<keyword evidence="1" id="KW-0863">Zinc-finger</keyword>
<dbReference type="GO" id="GO:0008270">
    <property type="term" value="F:zinc ion binding"/>
    <property type="evidence" value="ECO:0007669"/>
    <property type="project" value="UniProtKB-KW"/>
</dbReference>
<proteinExistence type="predicted"/>
<dbReference type="RefSeq" id="XP_026678880.1">
    <property type="nucleotide sequence ID" value="XM_026823079.1"/>
</dbReference>
<dbReference type="Pfam" id="PF07776">
    <property type="entry name" value="zf-AD"/>
    <property type="match status" value="1"/>
</dbReference>
<evidence type="ECO:0000256" key="1">
    <source>
        <dbReference type="PROSITE-ProRule" id="PRU01263"/>
    </source>
</evidence>
<sequence>MSSILELYCLARWSHASMEVFQEMGDDNKFLSISPTPGQVPVSTNGKKRKLKEKIHSCLPLQISETDNLPRYLCFKCVFNLDNFYTFRRSCVEAVNMLKVFAAQAMESKVKAQQSQANANTSLSMVHNLLPQVMLDYML</sequence>
<dbReference type="InterPro" id="IPR012934">
    <property type="entry name" value="Znf_AD"/>
</dbReference>
<reference evidence="4" key="1">
    <citation type="submission" date="2025-08" db="UniProtKB">
        <authorList>
            <consortium name="RefSeq"/>
        </authorList>
    </citation>
    <scope>IDENTIFICATION</scope>
</reference>
<keyword evidence="1" id="KW-0862">Zinc</keyword>
<dbReference type="STRING" id="121845.A0A3Q0IWV6"/>
<protein>
    <submittedName>
        <fullName evidence="4">Uncharacterized protein LOC103508480</fullName>
    </submittedName>
</protein>
<gene>
    <name evidence="4" type="primary">LOC103508480</name>
</gene>
<name>A0A3Q0IWV6_DIACI</name>
<evidence type="ECO:0000313" key="3">
    <source>
        <dbReference type="Proteomes" id="UP000079169"/>
    </source>
</evidence>
<dbReference type="PROSITE" id="PS51915">
    <property type="entry name" value="ZAD"/>
    <property type="match status" value="1"/>
</dbReference>
<dbReference type="Gene3D" id="3.40.1800.20">
    <property type="match status" value="1"/>
</dbReference>
<keyword evidence="1" id="KW-0479">Metal-binding</keyword>
<dbReference type="GO" id="GO:0005634">
    <property type="term" value="C:nucleus"/>
    <property type="evidence" value="ECO:0007669"/>
    <property type="project" value="InterPro"/>
</dbReference>
<evidence type="ECO:0000313" key="4">
    <source>
        <dbReference type="RefSeq" id="XP_026678880.1"/>
    </source>
</evidence>
<dbReference type="GeneID" id="103508480"/>
<accession>A0A3Q0IWV6</accession>
<dbReference type="AlphaFoldDB" id="A0A3Q0IWV6"/>
<evidence type="ECO:0000259" key="2">
    <source>
        <dbReference type="PROSITE" id="PS51915"/>
    </source>
</evidence>
<feature type="domain" description="ZAD" evidence="2">
    <location>
        <begin position="4"/>
        <end position="101"/>
    </location>
</feature>
<comment type="caution">
    <text evidence="1">Lacks conserved residue(s) required for the propagation of feature annotation.</text>
</comment>
<dbReference type="PaxDb" id="121845-A0A3Q0IWV6"/>
<keyword evidence="3" id="KW-1185">Reference proteome</keyword>
<dbReference type="SUPFAM" id="SSF57716">
    <property type="entry name" value="Glucocorticoid receptor-like (DNA-binding domain)"/>
    <property type="match status" value="1"/>
</dbReference>